<dbReference type="EMBL" id="CM045772">
    <property type="protein sequence ID" value="KAI7985007.1"/>
    <property type="molecule type" value="Genomic_DNA"/>
</dbReference>
<name>A0ACC0FAB4_9ERIC</name>
<proteinExistence type="predicted"/>
<gene>
    <name evidence="1" type="ORF">LOK49_LG14G01650</name>
</gene>
<sequence>MVINLGSSLSPTSSTPPTSWSSSSGLFAFGFYTQDTGFKVGIWLVLNRTETVVWTANRDDPPITSINSTLELTRNGKLVLRTEHGKEKLIANTTGSAASALMLDSGNFVLYDTDSRVIWESFNFPTDTILGGQTLAMGGQLISGLSDTQYSTGRLYSHLLGETTNDFKFQIDWKAPENPCEVKGYCGVNSFCTLDDNQPYCRCIPGTDFVDPNKWSLGCDTNFPRKGCETGIENDTTSFNTTTMENIEWGDLPYAQESQMSIEDCEKSCLEDCYCEAADYSLDDRYCKKQSLPLMYVRRNVVGASSKLTAIFKVRIIKSEKPTLPPTLPPTPTPTPTPILVKSRKEMLILVTMGLLTSSCAALSISGTYIYKIRVLKHKRLLQCGNLSSTAELTLHLFSYSELRKATNGFKEELGKGSFGAVYKVNVSTSEEVVLSHWVYRCFAGRELNKLIVVGDEDVDMKTLENMVKVGLWCIQDEPALRPSMKSVVLMLEGITDISIPPCPTTY</sequence>
<organism evidence="1 2">
    <name type="scientific">Camellia lanceoleosa</name>
    <dbReference type="NCBI Taxonomy" id="1840588"/>
    <lineage>
        <taxon>Eukaryota</taxon>
        <taxon>Viridiplantae</taxon>
        <taxon>Streptophyta</taxon>
        <taxon>Embryophyta</taxon>
        <taxon>Tracheophyta</taxon>
        <taxon>Spermatophyta</taxon>
        <taxon>Magnoliopsida</taxon>
        <taxon>eudicotyledons</taxon>
        <taxon>Gunneridae</taxon>
        <taxon>Pentapetalae</taxon>
        <taxon>asterids</taxon>
        <taxon>Ericales</taxon>
        <taxon>Theaceae</taxon>
        <taxon>Camellia</taxon>
    </lineage>
</organism>
<keyword evidence="2" id="KW-1185">Reference proteome</keyword>
<accession>A0ACC0FAB4</accession>
<evidence type="ECO:0000313" key="1">
    <source>
        <dbReference type="EMBL" id="KAI7985007.1"/>
    </source>
</evidence>
<reference evidence="1 2" key="1">
    <citation type="journal article" date="2022" name="Plant J.">
        <title>Chromosome-level genome of Camellia lanceoleosa provides a valuable resource for understanding genome evolution and self-incompatibility.</title>
        <authorList>
            <person name="Gong W."/>
            <person name="Xiao S."/>
            <person name="Wang L."/>
            <person name="Liao Z."/>
            <person name="Chang Y."/>
            <person name="Mo W."/>
            <person name="Hu G."/>
            <person name="Li W."/>
            <person name="Zhao G."/>
            <person name="Zhu H."/>
            <person name="Hu X."/>
            <person name="Ji K."/>
            <person name="Xiang X."/>
            <person name="Song Q."/>
            <person name="Yuan D."/>
            <person name="Jin S."/>
            <person name="Zhang L."/>
        </authorList>
    </citation>
    <scope>NUCLEOTIDE SEQUENCE [LARGE SCALE GENOMIC DNA]</scope>
    <source>
        <strain evidence="1">SQ_2022a</strain>
    </source>
</reference>
<dbReference type="Proteomes" id="UP001060215">
    <property type="component" value="Chromosome 15"/>
</dbReference>
<evidence type="ECO:0000313" key="2">
    <source>
        <dbReference type="Proteomes" id="UP001060215"/>
    </source>
</evidence>
<comment type="caution">
    <text evidence="1">The sequence shown here is derived from an EMBL/GenBank/DDBJ whole genome shotgun (WGS) entry which is preliminary data.</text>
</comment>
<protein>
    <submittedName>
        <fullName evidence="1">G-type lectin S-receptor-like serine/threonine-protein kinase LECRK4</fullName>
    </submittedName>
</protein>